<dbReference type="Pfam" id="PF00009">
    <property type="entry name" value="GTP_EFTU"/>
    <property type="match status" value="1"/>
</dbReference>
<dbReference type="InterPro" id="IPR000795">
    <property type="entry name" value="T_Tr_GTP-bd_dom"/>
</dbReference>
<dbReference type="PANTHER" id="PTHR43381:SF6">
    <property type="entry name" value="INITIATION FACTOR IF-2, PUTATIVE-RELATED"/>
    <property type="match status" value="1"/>
</dbReference>
<evidence type="ECO:0000256" key="5">
    <source>
        <dbReference type="ARBA" id="ARBA00023134"/>
    </source>
</evidence>
<feature type="domain" description="Tr-type G" evidence="7">
    <location>
        <begin position="177"/>
        <end position="417"/>
    </location>
</feature>
<protein>
    <submittedName>
        <fullName evidence="8">Translation initiation factor IF-2</fullName>
    </submittedName>
</protein>
<dbReference type="PANTHER" id="PTHR43381">
    <property type="entry name" value="TRANSLATION INITIATION FACTOR IF-2-RELATED"/>
    <property type="match status" value="1"/>
</dbReference>
<evidence type="ECO:0000313" key="9">
    <source>
        <dbReference type="Proteomes" id="UP000015354"/>
    </source>
</evidence>
<evidence type="ECO:0000256" key="4">
    <source>
        <dbReference type="ARBA" id="ARBA00022917"/>
    </source>
</evidence>
<evidence type="ECO:0000256" key="6">
    <source>
        <dbReference type="SAM" id="MobiDB-lite"/>
    </source>
</evidence>
<keyword evidence="5" id="KW-0342">GTP-binding</keyword>
<keyword evidence="9" id="KW-1185">Reference proteome</keyword>
<dbReference type="GO" id="GO:0003743">
    <property type="term" value="F:translation initiation factor activity"/>
    <property type="evidence" value="ECO:0007669"/>
    <property type="project" value="UniProtKB-KW"/>
</dbReference>
<dbReference type="SUPFAM" id="SSF52540">
    <property type="entry name" value="P-loop containing nucleoside triphosphate hydrolases"/>
    <property type="match status" value="1"/>
</dbReference>
<comment type="similarity">
    <text evidence="1">Belongs to the TRAFAC class translation factor GTPase superfamily. Classic translation factor GTPase family. IF-2 subfamily.</text>
</comment>
<keyword evidence="2 8" id="KW-0396">Initiation factor</keyword>
<evidence type="ECO:0000259" key="7">
    <source>
        <dbReference type="Pfam" id="PF00009"/>
    </source>
</evidence>
<sequence>MLRTLASLANSKWIPPTATLFSIPSVMDGRSFVRLVNERGQLLAQQIKKSLMDESSHLRSQASDQLCEEKALEMCAPLTNLRLRDVENAVMEKYGLKTDRLATCLVPYRVAVNTILERMPPAARQESIEGLRQAEEQHHNAEKTSSRPELIAWKEEDVYVSTGLSYLKRINPHQKESIPVFCVMGHVNHGKTTLLDALQQTQVSDMEPHGITQMLRCFTTHNPYVSHNELCTFVDTPGHQVFVESRYHAQLIADFVILVVSVAEGVHSQVHEVVKTALNIDRPIIVVLNKLDLFTDARSAERAVRRTLHDLKEIGLDVTLVRGETTTHRGESSLGGKDTSDREDHLTPAQRQLVLSVSKMQSLASLKQKELFFARAKTLDPTYRGSRSAPVLNLRRKCVGVCISATKRINIAFLWEVLQTCRRTCPPMRYNNTIGPKAHNCVVQAVVVESSKHLFDEEGFRQNTSRQRIQKKVDHMQQKKKDRFEKKSVRSRIHASLYSVQRAARAHNRTSTTCLVLTAIVREGVIRRGMHFVADQSEGQVDYLMDYWGNVLDYATPGMAVTLIDARSTSGCPGVGTHVLSMVSESERMRVYNYRRMLQWYLECFPKRLELLRPRGMDVTFAHLGDYGQLQRTTSLESQLLYGPPPPSPGGQLAGSAVVKSLGAYLQEKNEQEADHRSNALMTRDGTVGRHALATKRVEQAVLPKADAGTIERLWSSLQPHERIESQEAYDRFMADCIKVGVLLKVDSWHSARMLQREMLRLGTRRVAFQTMGVRFGGLQVEDITFLVRPLKLFFAIAFLRTIPLRLTDTWRRVTFGFSTRIISLMSSRS</sequence>
<dbReference type="InterPro" id="IPR027417">
    <property type="entry name" value="P-loop_NTPase"/>
</dbReference>
<dbReference type="NCBIfam" id="TIGR00231">
    <property type="entry name" value="small_GTP"/>
    <property type="match status" value="1"/>
</dbReference>
<dbReference type="AlphaFoldDB" id="S9TMK7"/>
<feature type="region of interest" description="Disordered" evidence="6">
    <location>
        <begin position="326"/>
        <end position="345"/>
    </location>
</feature>
<evidence type="ECO:0000313" key="8">
    <source>
        <dbReference type="EMBL" id="EPY19492.1"/>
    </source>
</evidence>
<keyword evidence="3" id="KW-0547">Nucleotide-binding</keyword>
<evidence type="ECO:0000256" key="1">
    <source>
        <dbReference type="ARBA" id="ARBA00007733"/>
    </source>
</evidence>
<proteinExistence type="inferred from homology"/>
<dbReference type="OrthoDB" id="361630at2759"/>
<accession>S9TMK7</accession>
<comment type="caution">
    <text evidence="8">The sequence shown here is derived from an EMBL/GenBank/DDBJ whole genome shotgun (WGS) entry which is preliminary data.</text>
</comment>
<dbReference type="InterPro" id="IPR005225">
    <property type="entry name" value="Small_GTP-bd"/>
</dbReference>
<dbReference type="InterPro" id="IPR015760">
    <property type="entry name" value="TIF_IF2"/>
</dbReference>
<reference evidence="8 9" key="1">
    <citation type="journal article" date="2013" name="PLoS ONE">
        <title>Predicting the Proteins of Angomonas deanei, Strigomonas culicis and Their Respective Endosymbionts Reveals New Aspects of the Trypanosomatidae Family.</title>
        <authorList>
            <person name="Motta M.C."/>
            <person name="Martins A.C."/>
            <person name="de Souza S.S."/>
            <person name="Catta-Preta C.M."/>
            <person name="Silva R."/>
            <person name="Klein C.C."/>
            <person name="de Almeida L.G."/>
            <person name="de Lima Cunha O."/>
            <person name="Ciapina L.P."/>
            <person name="Brocchi M."/>
            <person name="Colabardini A.C."/>
            <person name="de Araujo Lima B."/>
            <person name="Machado C.R."/>
            <person name="de Almeida Soares C.M."/>
            <person name="Probst C.M."/>
            <person name="de Menezes C.B."/>
            <person name="Thompson C.E."/>
            <person name="Bartholomeu D.C."/>
            <person name="Gradia D.F."/>
            <person name="Pavoni D.P."/>
            <person name="Grisard E.C."/>
            <person name="Fantinatti-Garboggini F."/>
            <person name="Marchini F.K."/>
            <person name="Rodrigues-Luiz G.F."/>
            <person name="Wagner G."/>
            <person name="Goldman G.H."/>
            <person name="Fietto J.L."/>
            <person name="Elias M.C."/>
            <person name="Goldman M.H."/>
            <person name="Sagot M.F."/>
            <person name="Pereira M."/>
            <person name="Stoco P.H."/>
            <person name="de Mendonca-Neto R.P."/>
            <person name="Teixeira S.M."/>
            <person name="Maciel T.E."/>
            <person name="de Oliveira Mendes T.A."/>
            <person name="Urmenyi T.P."/>
            <person name="de Souza W."/>
            <person name="Schenkman S."/>
            <person name="de Vasconcelos A.T."/>
        </authorList>
    </citation>
    <scope>NUCLEOTIDE SEQUENCE [LARGE SCALE GENOMIC DNA]</scope>
</reference>
<keyword evidence="4" id="KW-0648">Protein biosynthesis</keyword>
<dbReference type="EMBL" id="ATMH01009428">
    <property type="protein sequence ID" value="EPY19492.1"/>
    <property type="molecule type" value="Genomic_DNA"/>
</dbReference>
<dbReference type="Gene3D" id="2.40.30.10">
    <property type="entry name" value="Translation factors"/>
    <property type="match status" value="1"/>
</dbReference>
<dbReference type="GO" id="GO:0005525">
    <property type="term" value="F:GTP binding"/>
    <property type="evidence" value="ECO:0007669"/>
    <property type="project" value="UniProtKB-KW"/>
</dbReference>
<dbReference type="Proteomes" id="UP000015354">
    <property type="component" value="Unassembled WGS sequence"/>
</dbReference>
<dbReference type="GO" id="GO:0003924">
    <property type="term" value="F:GTPase activity"/>
    <property type="evidence" value="ECO:0007669"/>
    <property type="project" value="InterPro"/>
</dbReference>
<dbReference type="PRINTS" id="PR00315">
    <property type="entry name" value="ELONGATNFCT"/>
</dbReference>
<organism evidence="8 9">
    <name type="scientific">Strigomonas culicis</name>
    <dbReference type="NCBI Taxonomy" id="28005"/>
    <lineage>
        <taxon>Eukaryota</taxon>
        <taxon>Discoba</taxon>
        <taxon>Euglenozoa</taxon>
        <taxon>Kinetoplastea</taxon>
        <taxon>Metakinetoplastina</taxon>
        <taxon>Trypanosomatida</taxon>
        <taxon>Trypanosomatidae</taxon>
        <taxon>Strigomonadinae</taxon>
        <taxon>Strigomonas</taxon>
    </lineage>
</organism>
<gene>
    <name evidence="8" type="ORF">STCU_09428</name>
</gene>
<evidence type="ECO:0000256" key="3">
    <source>
        <dbReference type="ARBA" id="ARBA00022741"/>
    </source>
</evidence>
<dbReference type="GO" id="GO:0005737">
    <property type="term" value="C:cytoplasm"/>
    <property type="evidence" value="ECO:0007669"/>
    <property type="project" value="TreeGrafter"/>
</dbReference>
<name>S9TMK7_9TRYP</name>
<evidence type="ECO:0000256" key="2">
    <source>
        <dbReference type="ARBA" id="ARBA00022540"/>
    </source>
</evidence>
<dbReference type="Gene3D" id="3.40.50.300">
    <property type="entry name" value="P-loop containing nucleotide triphosphate hydrolases"/>
    <property type="match status" value="1"/>
</dbReference>